<organism evidence="1 2">
    <name type="scientific">Zymoseptoria tritici ST99CH_1E4</name>
    <dbReference type="NCBI Taxonomy" id="1276532"/>
    <lineage>
        <taxon>Eukaryota</taxon>
        <taxon>Fungi</taxon>
        <taxon>Dikarya</taxon>
        <taxon>Ascomycota</taxon>
        <taxon>Pezizomycotina</taxon>
        <taxon>Dothideomycetes</taxon>
        <taxon>Dothideomycetidae</taxon>
        <taxon>Mycosphaerellales</taxon>
        <taxon>Mycosphaerellaceae</taxon>
        <taxon>Zymoseptoria</taxon>
    </lineage>
</organism>
<dbReference type="Proteomes" id="UP000245764">
    <property type="component" value="Chromosome 2"/>
</dbReference>
<sequence length="110" mass="12189">MASNTHNIDKKTSEEAMQADPRVVDFLRLADAAIEHHKSMKRKIDAMRILGSVSPVVQAIIDDMDRQIHAKGEELEQILLARIGGLSVGKALEQYITLRVKEKLDANNGA</sequence>
<dbReference type="AlphaFoldDB" id="A0A2H1FZR0"/>
<reference evidence="2" key="1">
    <citation type="submission" date="2017-05" db="EMBL/GenBank/DDBJ databases">
        <authorList>
            <person name="Song R."/>
            <person name="Chenine A.L."/>
            <person name="Ruprecht R.M."/>
        </authorList>
    </citation>
    <scope>NUCLEOTIDE SEQUENCE [LARGE SCALE GENOMIC DNA]</scope>
</reference>
<gene>
    <name evidence="1" type="ORF">ZT1E4_G3408</name>
</gene>
<evidence type="ECO:0000313" key="1">
    <source>
        <dbReference type="EMBL" id="SMR46790.1"/>
    </source>
</evidence>
<name>A0A2H1FZR0_ZYMTR</name>
<dbReference type="EMBL" id="LT854254">
    <property type="protein sequence ID" value="SMR46790.1"/>
    <property type="molecule type" value="Genomic_DNA"/>
</dbReference>
<protein>
    <submittedName>
        <fullName evidence="1">Uncharacterized protein</fullName>
    </submittedName>
</protein>
<evidence type="ECO:0000313" key="2">
    <source>
        <dbReference type="Proteomes" id="UP000245764"/>
    </source>
</evidence>
<accession>A0A2H1FZR0</accession>
<proteinExistence type="predicted"/>